<comment type="caution">
    <text evidence="2">The sequence shown here is derived from an EMBL/GenBank/DDBJ whole genome shotgun (WGS) entry which is preliminary data.</text>
</comment>
<keyword evidence="1" id="KW-0732">Signal</keyword>
<dbReference type="OrthoDB" id="7019622at2"/>
<dbReference type="RefSeq" id="WP_153235414.1">
    <property type="nucleotide sequence ID" value="NZ_WINI01000007.1"/>
</dbReference>
<sequence>MRTTWRAPRSMMALLLFGLTAALALTSFSAAAMERTFPATTQRGTMVIVAYPAITINGQNLRLSPGSRIWNQQNLTQVPSTFVNSSYKVNYTLNFQGDVDRVWILTREESGTSVEKQRSNLK</sequence>
<keyword evidence="3" id="KW-1185">Reference proteome</keyword>
<evidence type="ECO:0000313" key="2">
    <source>
        <dbReference type="EMBL" id="MQR01830.1"/>
    </source>
</evidence>
<organism evidence="2 3">
    <name type="scientific">Glaciimonas soli</name>
    <dbReference type="NCBI Taxonomy" id="2590999"/>
    <lineage>
        <taxon>Bacteria</taxon>
        <taxon>Pseudomonadati</taxon>
        <taxon>Pseudomonadota</taxon>
        <taxon>Betaproteobacteria</taxon>
        <taxon>Burkholderiales</taxon>
        <taxon>Oxalobacteraceae</taxon>
        <taxon>Glaciimonas</taxon>
    </lineage>
</organism>
<dbReference type="Proteomes" id="UP000451565">
    <property type="component" value="Unassembled WGS sequence"/>
</dbReference>
<dbReference type="AlphaFoldDB" id="A0A843YRS4"/>
<proteinExistence type="predicted"/>
<evidence type="ECO:0000256" key="1">
    <source>
        <dbReference type="SAM" id="SignalP"/>
    </source>
</evidence>
<gene>
    <name evidence="2" type="ORF">GEV47_14215</name>
</gene>
<evidence type="ECO:0000313" key="3">
    <source>
        <dbReference type="Proteomes" id="UP000451565"/>
    </source>
</evidence>
<reference evidence="2 3" key="1">
    <citation type="submission" date="2019-10" db="EMBL/GenBank/DDBJ databases">
        <title>Glaciimonas soli sp. nov., a psychrophilic bacterium isolated from the forest soil of a high elevation mountain in Taiwan.</title>
        <authorList>
            <person name="Wang L.-T."/>
            <person name="Shieh W.Y."/>
        </authorList>
    </citation>
    <scope>NUCLEOTIDE SEQUENCE [LARGE SCALE GENOMIC DNA]</scope>
    <source>
        <strain evidence="2 3">GS1</strain>
    </source>
</reference>
<name>A0A843YRS4_9BURK</name>
<protein>
    <submittedName>
        <fullName evidence="2">Uncharacterized protein</fullName>
    </submittedName>
</protein>
<accession>A0A843YRS4</accession>
<feature type="chain" id="PRO_5032591112" evidence="1">
    <location>
        <begin position="33"/>
        <end position="122"/>
    </location>
</feature>
<dbReference type="EMBL" id="WINI01000007">
    <property type="protein sequence ID" value="MQR01830.1"/>
    <property type="molecule type" value="Genomic_DNA"/>
</dbReference>
<feature type="signal peptide" evidence="1">
    <location>
        <begin position="1"/>
        <end position="32"/>
    </location>
</feature>